<accession>A0ABY7S3N3</accession>
<reference evidence="1 2" key="1">
    <citation type="submission" date="2023-01" db="EMBL/GenBank/DDBJ databases">
        <title>Psychroserpens ponticola sp. nov., isolated from seawater.</title>
        <authorList>
            <person name="Kristyanto S."/>
            <person name="Jung J."/>
            <person name="Kim J.M."/>
            <person name="Jeon C.O."/>
        </authorList>
    </citation>
    <scope>NUCLEOTIDE SEQUENCE [LARGE SCALE GENOMIC DNA]</scope>
    <source>
        <strain evidence="1 2">MSW6</strain>
    </source>
</reference>
<keyword evidence="2" id="KW-1185">Reference proteome</keyword>
<evidence type="ECO:0000313" key="2">
    <source>
        <dbReference type="Proteomes" id="UP001202717"/>
    </source>
</evidence>
<name>A0ABY7S3N3_9FLAO</name>
<gene>
    <name evidence="1" type="ORF">MUN68_008770</name>
</gene>
<dbReference type="EMBL" id="CP116221">
    <property type="protein sequence ID" value="WCO03587.1"/>
    <property type="molecule type" value="Genomic_DNA"/>
</dbReference>
<evidence type="ECO:0000313" key="1">
    <source>
        <dbReference type="EMBL" id="WCO03587.1"/>
    </source>
</evidence>
<sequence>MTNSIFHINEFKINGISVPEFDLNKGKLIRIYVPFIGENNSVLGHNLTKELIKQFQSQKSNFPFAENYQKKIISEIISPLTVDKYLKNEMWIDKHVGKRIVDEIGINLSDKVEHLSLTNKKALIIKCLFEKNDFIILDYYGVDSNGIGILEKLVNSEIEKGKSGIALDRLEFVTEKEPFENITPIKLTVPNNVYN</sequence>
<dbReference type="RefSeq" id="WP_249997277.1">
    <property type="nucleotide sequence ID" value="NZ_CP116221.1"/>
</dbReference>
<proteinExistence type="predicted"/>
<dbReference type="Proteomes" id="UP001202717">
    <property type="component" value="Chromosome"/>
</dbReference>
<protein>
    <recommendedName>
        <fullName evidence="3">DUF1444 family protein</fullName>
    </recommendedName>
</protein>
<organism evidence="1 2">
    <name type="scientific">Psychroserpens ponticola</name>
    <dbReference type="NCBI Taxonomy" id="2932268"/>
    <lineage>
        <taxon>Bacteria</taxon>
        <taxon>Pseudomonadati</taxon>
        <taxon>Bacteroidota</taxon>
        <taxon>Flavobacteriia</taxon>
        <taxon>Flavobacteriales</taxon>
        <taxon>Flavobacteriaceae</taxon>
        <taxon>Psychroserpens</taxon>
    </lineage>
</organism>
<evidence type="ECO:0008006" key="3">
    <source>
        <dbReference type="Google" id="ProtNLM"/>
    </source>
</evidence>